<organism evidence="1">
    <name type="scientific">Tanacetum cinerariifolium</name>
    <name type="common">Dalmatian daisy</name>
    <name type="synonym">Chrysanthemum cinerariifolium</name>
    <dbReference type="NCBI Taxonomy" id="118510"/>
    <lineage>
        <taxon>Eukaryota</taxon>
        <taxon>Viridiplantae</taxon>
        <taxon>Streptophyta</taxon>
        <taxon>Embryophyta</taxon>
        <taxon>Tracheophyta</taxon>
        <taxon>Spermatophyta</taxon>
        <taxon>Magnoliopsida</taxon>
        <taxon>eudicotyledons</taxon>
        <taxon>Gunneridae</taxon>
        <taxon>Pentapetalae</taxon>
        <taxon>asterids</taxon>
        <taxon>campanulids</taxon>
        <taxon>Asterales</taxon>
        <taxon>Asteraceae</taxon>
        <taxon>Asteroideae</taxon>
        <taxon>Anthemideae</taxon>
        <taxon>Anthemidinae</taxon>
        <taxon>Tanacetum</taxon>
    </lineage>
</organism>
<gene>
    <name evidence="1" type="ORF">Tci_896076</name>
</gene>
<evidence type="ECO:0000313" key="1">
    <source>
        <dbReference type="EMBL" id="GFD24107.1"/>
    </source>
</evidence>
<proteinExistence type="predicted"/>
<dbReference type="AlphaFoldDB" id="A0A699UNG1"/>
<dbReference type="EMBL" id="BKCJ011349882">
    <property type="protein sequence ID" value="GFD24107.1"/>
    <property type="molecule type" value="Genomic_DNA"/>
</dbReference>
<feature type="non-terminal residue" evidence="1">
    <location>
        <position position="1"/>
    </location>
</feature>
<name>A0A699UNG1_TANCI</name>
<protein>
    <submittedName>
        <fullName evidence="1">Uncharacterized protein</fullName>
    </submittedName>
</protein>
<reference evidence="1" key="1">
    <citation type="journal article" date="2019" name="Sci. Rep.">
        <title>Draft genome of Tanacetum cinerariifolium, the natural source of mosquito coil.</title>
        <authorList>
            <person name="Yamashiro T."/>
            <person name="Shiraishi A."/>
            <person name="Satake H."/>
            <person name="Nakayama K."/>
        </authorList>
    </citation>
    <scope>NUCLEOTIDE SEQUENCE</scope>
</reference>
<comment type="caution">
    <text evidence="1">The sequence shown here is derived from an EMBL/GenBank/DDBJ whole genome shotgun (WGS) entry which is preliminary data.</text>
</comment>
<sequence>QPIEEASQHPDWFQKQAKPLTFDHDWNKNLPVAHGPTQPWISNLARKDDSHNSFNELTNTPLDFSAFVMN</sequence>
<accession>A0A699UNG1</accession>